<dbReference type="Proteomes" id="UP000018031">
    <property type="component" value="Unassembled WGS sequence"/>
</dbReference>
<organism evidence="2 3">
    <name type="scientific">Porphyromonas crevioricanis JCM 15906</name>
    <dbReference type="NCBI Taxonomy" id="1305617"/>
    <lineage>
        <taxon>Bacteria</taxon>
        <taxon>Pseudomonadati</taxon>
        <taxon>Bacteroidota</taxon>
        <taxon>Bacteroidia</taxon>
        <taxon>Bacteroidales</taxon>
        <taxon>Porphyromonadaceae</taxon>
        <taxon>Porphyromonas</taxon>
    </lineage>
</organism>
<comment type="caution">
    <text evidence="2">The sequence shown here is derived from an EMBL/GenBank/DDBJ whole genome shotgun (WGS) entry which is preliminary data.</text>
</comment>
<sequence length="50" mass="5855">MHYETSSLPYHAQKSEISPSGSPIKNRSDFIRIRKQKYVLQTYKLDSIVL</sequence>
<reference evidence="3" key="1">
    <citation type="journal article" date="2013" name="Genome">
        <title>Draft Genome Sequences of Porphyromonas crevioricanis JCM 15906T and Porphyromonas cansulci JCM 13913T Isolated from a Canine Oral Cavity.</title>
        <authorList>
            <person name="Sakamoto M."/>
            <person name="Tanaka N."/>
            <person name="Shiwa Y."/>
            <person name="Yoshikawa H."/>
            <person name="Ohkuma M."/>
        </authorList>
    </citation>
    <scope>NUCLEOTIDE SEQUENCE [LARGE SCALE GENOMIC DNA]</scope>
    <source>
        <strain evidence="3">JCM 15906</strain>
    </source>
</reference>
<proteinExistence type="predicted"/>
<feature type="region of interest" description="Disordered" evidence="1">
    <location>
        <begin position="1"/>
        <end position="25"/>
    </location>
</feature>
<feature type="compositionally biased region" description="Polar residues" evidence="1">
    <location>
        <begin position="15"/>
        <end position="25"/>
    </location>
</feature>
<gene>
    <name evidence="2" type="ORF">PORCRE_782</name>
</gene>
<reference evidence="2 3" key="2">
    <citation type="journal article" date="2013" name="Genome Announc.">
        <title>Draft Genome Sequences of Porphyromonas crevioricanis JCM 15906T and Porphyromonas cansulci JCM 13913T Isolated from a Canine Oral Cavity.</title>
        <authorList>
            <person name="Sakamoto M."/>
            <person name="Tanaka N."/>
            <person name="Shiwa Y."/>
            <person name="Yoshikawa H."/>
            <person name="Ohkuma M."/>
        </authorList>
    </citation>
    <scope>NUCLEOTIDE SEQUENCE [LARGE SCALE GENOMIC DNA]</scope>
    <source>
        <strain evidence="2 3">JCM 15906</strain>
    </source>
</reference>
<protein>
    <submittedName>
        <fullName evidence="2">Uncharacterized protein</fullName>
    </submittedName>
</protein>
<dbReference type="AlphaFoldDB" id="T1DS11"/>
<evidence type="ECO:0000256" key="1">
    <source>
        <dbReference type="SAM" id="MobiDB-lite"/>
    </source>
</evidence>
<accession>T1DS11</accession>
<name>T1DS11_9PORP</name>
<evidence type="ECO:0000313" key="3">
    <source>
        <dbReference type="Proteomes" id="UP000018031"/>
    </source>
</evidence>
<evidence type="ECO:0000313" key="2">
    <source>
        <dbReference type="EMBL" id="GAD05084.1"/>
    </source>
</evidence>
<dbReference type="EMBL" id="BAOU01000019">
    <property type="protein sequence ID" value="GAD05084.1"/>
    <property type="molecule type" value="Genomic_DNA"/>
</dbReference>